<dbReference type="GO" id="GO:0046503">
    <property type="term" value="P:glycerolipid catabolic process"/>
    <property type="evidence" value="ECO:0007669"/>
    <property type="project" value="TreeGrafter"/>
</dbReference>
<evidence type="ECO:0000313" key="2">
    <source>
        <dbReference type="EMBL" id="GIF07815.1"/>
    </source>
</evidence>
<dbReference type="PANTHER" id="PTHR43433">
    <property type="entry name" value="HYDROLASE, ALPHA/BETA FOLD FAMILY PROTEIN"/>
    <property type="match status" value="1"/>
</dbReference>
<proteinExistence type="predicted"/>
<dbReference type="SUPFAM" id="SSF53474">
    <property type="entry name" value="alpha/beta-Hydrolases"/>
    <property type="match status" value="1"/>
</dbReference>
<accession>A0A919NBS8</accession>
<comment type="caution">
    <text evidence="2">The sequence shown here is derived from an EMBL/GenBank/DDBJ whole genome shotgun (WGS) entry which is preliminary data.</text>
</comment>
<dbReference type="GO" id="GO:0004806">
    <property type="term" value="F:triacylglycerol lipase activity"/>
    <property type="evidence" value="ECO:0007669"/>
    <property type="project" value="TreeGrafter"/>
</dbReference>
<feature type="domain" description="AB hydrolase-1" evidence="1">
    <location>
        <begin position="20"/>
        <end position="268"/>
    </location>
</feature>
<dbReference type="Pfam" id="PF00561">
    <property type="entry name" value="Abhydrolase_1"/>
    <property type="match status" value="1"/>
</dbReference>
<dbReference type="InterPro" id="IPR029058">
    <property type="entry name" value="AB_hydrolase_fold"/>
</dbReference>
<organism evidence="2 3">
    <name type="scientific">Actinoplanes siamensis</name>
    <dbReference type="NCBI Taxonomy" id="1223317"/>
    <lineage>
        <taxon>Bacteria</taxon>
        <taxon>Bacillati</taxon>
        <taxon>Actinomycetota</taxon>
        <taxon>Actinomycetes</taxon>
        <taxon>Micromonosporales</taxon>
        <taxon>Micromonosporaceae</taxon>
        <taxon>Actinoplanes</taxon>
    </lineage>
</organism>
<evidence type="ECO:0000313" key="3">
    <source>
        <dbReference type="Proteomes" id="UP000629619"/>
    </source>
</evidence>
<dbReference type="AlphaFoldDB" id="A0A919NBS8"/>
<dbReference type="Proteomes" id="UP000629619">
    <property type="component" value="Unassembled WGS sequence"/>
</dbReference>
<sequence>MMPVNGIQVCLETFGERADPPLLLLAGEASSMDWWDDEFCRRLAAGGRFVIRYDHRDTGRSTAFPAGAAYSGVDLMNDALGVLDALGVPAAHLVGLSLGGALAQRIAVGQPHRVLSLTLIATSAGLGPDATPVLAGVTALAARAGPGAEVRVRAATDGVDWSDRRAAVAGLIAEIRARGGPFTPDEPQLRRLAERVYDRSADLGAARENHRRAGYGPPVRDRLPAIEAPTLILHGTLDQHFPAEHPRELARVIPGSRLVWLEGVGHEVPPRAVWHQVLTEILG</sequence>
<name>A0A919NBS8_9ACTN</name>
<keyword evidence="3" id="KW-1185">Reference proteome</keyword>
<dbReference type="InterPro" id="IPR000073">
    <property type="entry name" value="AB_hydrolase_1"/>
</dbReference>
<evidence type="ECO:0000259" key="1">
    <source>
        <dbReference type="Pfam" id="PF00561"/>
    </source>
</evidence>
<dbReference type="InterPro" id="IPR050471">
    <property type="entry name" value="AB_hydrolase"/>
</dbReference>
<dbReference type="Gene3D" id="3.40.50.1820">
    <property type="entry name" value="alpha/beta hydrolase"/>
    <property type="match status" value="1"/>
</dbReference>
<protein>
    <recommendedName>
        <fullName evidence="1">AB hydrolase-1 domain-containing protein</fullName>
    </recommendedName>
</protein>
<gene>
    <name evidence="2" type="ORF">Asi03nite_53530</name>
</gene>
<dbReference type="EMBL" id="BOMW01000054">
    <property type="protein sequence ID" value="GIF07815.1"/>
    <property type="molecule type" value="Genomic_DNA"/>
</dbReference>
<reference evidence="2" key="1">
    <citation type="submission" date="2021-01" db="EMBL/GenBank/DDBJ databases">
        <title>Whole genome shotgun sequence of Actinoplanes siamensis NBRC 109076.</title>
        <authorList>
            <person name="Komaki H."/>
            <person name="Tamura T."/>
        </authorList>
    </citation>
    <scope>NUCLEOTIDE SEQUENCE</scope>
    <source>
        <strain evidence="2">NBRC 109076</strain>
    </source>
</reference>
<dbReference type="PANTHER" id="PTHR43433:SF5">
    <property type="entry name" value="AB HYDROLASE-1 DOMAIN-CONTAINING PROTEIN"/>
    <property type="match status" value="1"/>
</dbReference>